<dbReference type="PANTHER" id="PTHR43833:SF11">
    <property type="entry name" value="VOLTAGE-GATED POTASSIUM CHANNEL KCH"/>
    <property type="match status" value="1"/>
</dbReference>
<dbReference type="GO" id="GO:0006813">
    <property type="term" value="P:potassium ion transport"/>
    <property type="evidence" value="ECO:0007669"/>
    <property type="project" value="InterPro"/>
</dbReference>
<dbReference type="InterPro" id="IPR050721">
    <property type="entry name" value="Trk_Ktr_HKT_K-transport"/>
</dbReference>
<proteinExistence type="predicted"/>
<dbReference type="Pfam" id="PF02254">
    <property type="entry name" value="TrkA_N"/>
    <property type="match status" value="1"/>
</dbReference>
<dbReference type="RefSeq" id="WP_203680572.1">
    <property type="nucleotide sequence ID" value="NZ_JAAGME010001298.1"/>
</dbReference>
<sequence>SRLHEMEVPVVCVEEDPEARGIALARRLRVPTVIGDVTEEGVLEAAKIHRARALLALTSVDSTNLEAV</sequence>
<dbReference type="AlphaFoldDB" id="A0A6N9VEV3"/>
<reference evidence="2 3" key="1">
    <citation type="submission" date="2020-01" db="EMBL/GenBank/DDBJ databases">
        <title>Insect and environment-associated Actinomycetes.</title>
        <authorList>
            <person name="Currrie C."/>
            <person name="Chevrette M."/>
            <person name="Carlson C."/>
            <person name="Stubbendieck R."/>
            <person name="Wendt-Pienkowski E."/>
        </authorList>
    </citation>
    <scope>NUCLEOTIDE SEQUENCE [LARGE SCALE GENOMIC DNA]</scope>
    <source>
        <strain evidence="2 3">SID14438</strain>
    </source>
</reference>
<dbReference type="Gene3D" id="3.40.50.720">
    <property type="entry name" value="NAD(P)-binding Rossmann-like Domain"/>
    <property type="match status" value="1"/>
</dbReference>
<protein>
    <submittedName>
        <fullName evidence="2">Potassium transporter TrkA</fullName>
    </submittedName>
</protein>
<evidence type="ECO:0000313" key="2">
    <source>
        <dbReference type="EMBL" id="NEB71404.1"/>
    </source>
</evidence>
<dbReference type="SUPFAM" id="SSF51735">
    <property type="entry name" value="NAD(P)-binding Rossmann-fold domains"/>
    <property type="match status" value="1"/>
</dbReference>
<dbReference type="InterPro" id="IPR003148">
    <property type="entry name" value="RCK_N"/>
</dbReference>
<evidence type="ECO:0000313" key="3">
    <source>
        <dbReference type="Proteomes" id="UP000471648"/>
    </source>
</evidence>
<dbReference type="PANTHER" id="PTHR43833">
    <property type="entry name" value="POTASSIUM CHANNEL PROTEIN 2-RELATED-RELATED"/>
    <property type="match status" value="1"/>
</dbReference>
<dbReference type="InterPro" id="IPR036291">
    <property type="entry name" value="NAD(P)-bd_dom_sf"/>
</dbReference>
<dbReference type="Proteomes" id="UP000471648">
    <property type="component" value="Unassembled WGS sequence"/>
</dbReference>
<evidence type="ECO:0000259" key="1">
    <source>
        <dbReference type="PROSITE" id="PS51201"/>
    </source>
</evidence>
<feature type="non-terminal residue" evidence="2">
    <location>
        <position position="68"/>
    </location>
</feature>
<feature type="domain" description="RCK N-terminal" evidence="1">
    <location>
        <begin position="1"/>
        <end position="68"/>
    </location>
</feature>
<comment type="caution">
    <text evidence="2">The sequence shown here is derived from an EMBL/GenBank/DDBJ whole genome shotgun (WGS) entry which is preliminary data.</text>
</comment>
<dbReference type="EMBL" id="JAAGME010001298">
    <property type="protein sequence ID" value="NEB71404.1"/>
    <property type="molecule type" value="Genomic_DNA"/>
</dbReference>
<accession>A0A6N9VEV3</accession>
<organism evidence="2 3">
    <name type="scientific">Streptomyces microflavus</name>
    <name type="common">Streptomyces lipmanii</name>
    <dbReference type="NCBI Taxonomy" id="1919"/>
    <lineage>
        <taxon>Bacteria</taxon>
        <taxon>Bacillati</taxon>
        <taxon>Actinomycetota</taxon>
        <taxon>Actinomycetes</taxon>
        <taxon>Kitasatosporales</taxon>
        <taxon>Streptomycetaceae</taxon>
        <taxon>Streptomyces</taxon>
    </lineage>
</organism>
<gene>
    <name evidence="2" type="ORF">G3I39_30705</name>
</gene>
<name>A0A6N9VEV3_STRMI</name>
<dbReference type="PROSITE" id="PS51201">
    <property type="entry name" value="RCK_N"/>
    <property type="match status" value="1"/>
</dbReference>
<feature type="non-terminal residue" evidence="2">
    <location>
        <position position="1"/>
    </location>
</feature>